<evidence type="ECO:0000313" key="3">
    <source>
        <dbReference type="Proteomes" id="UP000586305"/>
    </source>
</evidence>
<evidence type="ECO:0000313" key="2">
    <source>
        <dbReference type="EMBL" id="NOU50556.1"/>
    </source>
</evidence>
<organism evidence="2 3">
    <name type="scientific">Pseudoalteromonas caenipelagi</name>
    <dbReference type="NCBI Taxonomy" id="2726988"/>
    <lineage>
        <taxon>Bacteria</taxon>
        <taxon>Pseudomonadati</taxon>
        <taxon>Pseudomonadota</taxon>
        <taxon>Gammaproteobacteria</taxon>
        <taxon>Alteromonadales</taxon>
        <taxon>Pseudoalteromonadaceae</taxon>
        <taxon>Pseudoalteromonas</taxon>
    </lineage>
</organism>
<feature type="coiled-coil region" evidence="1">
    <location>
        <begin position="465"/>
        <end position="492"/>
    </location>
</feature>
<accession>A0A849VB90</accession>
<dbReference type="InterPro" id="IPR045538">
    <property type="entry name" value="CIS_TMP"/>
</dbReference>
<dbReference type="Pfam" id="PF19268">
    <property type="entry name" value="CIS_TMP"/>
    <property type="match status" value="1"/>
</dbReference>
<proteinExistence type="predicted"/>
<dbReference type="Proteomes" id="UP000586305">
    <property type="component" value="Unassembled WGS sequence"/>
</dbReference>
<name>A0A849VB90_9GAMM</name>
<comment type="caution">
    <text evidence="2">The sequence shown here is derived from an EMBL/GenBank/DDBJ whole genome shotgun (WGS) entry which is preliminary data.</text>
</comment>
<reference evidence="2 3" key="1">
    <citation type="submission" date="2020-04" db="EMBL/GenBank/DDBJ databases">
        <title>Pseudoalteromonas caenipelagi sp. nov., isolated from a tidal flat.</title>
        <authorList>
            <person name="Park S."/>
            <person name="Yoon J.-H."/>
        </authorList>
    </citation>
    <scope>NUCLEOTIDE SEQUENCE [LARGE SCALE GENOMIC DNA]</scope>
    <source>
        <strain evidence="2 3">JBTF-M23</strain>
    </source>
</reference>
<dbReference type="RefSeq" id="WP_171625613.1">
    <property type="nucleotide sequence ID" value="NZ_JABBPG010000002.1"/>
</dbReference>
<keyword evidence="3" id="KW-1185">Reference proteome</keyword>
<gene>
    <name evidence="2" type="ORF">HG263_08375</name>
</gene>
<protein>
    <submittedName>
        <fullName evidence="2">Uncharacterized protein</fullName>
    </submittedName>
</protein>
<dbReference type="EMBL" id="JABBPG010000002">
    <property type="protein sequence ID" value="NOU50556.1"/>
    <property type="molecule type" value="Genomic_DNA"/>
</dbReference>
<evidence type="ECO:0000256" key="1">
    <source>
        <dbReference type="SAM" id="Coils"/>
    </source>
</evidence>
<keyword evidence="1" id="KW-0175">Coiled coil</keyword>
<sequence length="660" mass="73690">MVDIKIDQAVLDVTLGSAAVDDFAQQTLLPLVQQLLLSYRVPDALQKTVSLAVRLSSLELDLGELPHDEAQLSTVLRARLYHQLDDAIAQVGAQASLTPSAALSPVECAAEQSSELTSSNVVFSKHQVNELQGPLQQLHKLQSSEFASSTWCNALTKLERICKQQPTIPASLNTWLAQARQATEQAQAAKRYNNAQLQKLLHVAAHKLSLGHLDAHQFAAQLRLKLVQLANLLPASDAAQVNEWAHVLGSRSAVEHKMVVNVFSHLLLLLSRDNVLGERNLAHSNGEHEKSNALMFKKPLQAQLRKELKQWFKLLRATVHDQVHGPVHNNTAEHFSHVIRQLFRQLRKSLSVQAVQYRDLSQAQSLLVANQTHAANVLLAKHACAFKWLSDARSVPSAATHAAVTSTLNFLDEQKAALNQQLSSLSQLKSGWLTHPERLEQPAYWQQLKLDKQSLQRLKRAYQHSNESTSQAQQLKAQLRELTAKAQALLDKQNQGEQWHCPAGGLILLWPLLNACFAELGWLNSTQSQFINEQAQYQAMYLLAHLAGEQAQIPLSAALLVGLGAEHIEQPCEQPSEQMQQAGERMFETLLHHWQGFNTHSTATLRDLFIRRECVIEPYANGHRLTVQKQPQDALLQSLPFGIATIKLPWSELLIYGHWS</sequence>
<dbReference type="AlphaFoldDB" id="A0A849VB90"/>